<name>A0A521CY77_9BACT</name>
<reference evidence="1 2" key="1">
    <citation type="submission" date="2017-05" db="EMBL/GenBank/DDBJ databases">
        <authorList>
            <person name="Varghese N."/>
            <person name="Submissions S."/>
        </authorList>
    </citation>
    <scope>NUCLEOTIDE SEQUENCE [LARGE SCALE GENOMIC DNA]</scope>
    <source>
        <strain evidence="1 2">DSM 21194</strain>
    </source>
</reference>
<proteinExistence type="predicted"/>
<dbReference type="EMBL" id="FXTH01000008">
    <property type="protein sequence ID" value="SMO64362.1"/>
    <property type="molecule type" value="Genomic_DNA"/>
</dbReference>
<accession>A0A521CY77</accession>
<organism evidence="1 2">
    <name type="scientific">Fodinibius sediminis</name>
    <dbReference type="NCBI Taxonomy" id="1214077"/>
    <lineage>
        <taxon>Bacteria</taxon>
        <taxon>Pseudomonadati</taxon>
        <taxon>Balneolota</taxon>
        <taxon>Balneolia</taxon>
        <taxon>Balneolales</taxon>
        <taxon>Balneolaceae</taxon>
        <taxon>Fodinibius</taxon>
    </lineage>
</organism>
<dbReference type="Proteomes" id="UP000317593">
    <property type="component" value="Unassembled WGS sequence"/>
</dbReference>
<dbReference type="OrthoDB" id="9771071at2"/>
<evidence type="ECO:0000313" key="2">
    <source>
        <dbReference type="Proteomes" id="UP000317593"/>
    </source>
</evidence>
<keyword evidence="2" id="KW-1185">Reference proteome</keyword>
<dbReference type="AlphaFoldDB" id="A0A521CY77"/>
<dbReference type="RefSeq" id="WP_142714439.1">
    <property type="nucleotide sequence ID" value="NZ_FXTH01000008.1"/>
</dbReference>
<gene>
    <name evidence="1" type="ORF">SAMN06265218_1086</name>
</gene>
<protein>
    <submittedName>
        <fullName evidence="1">Uncharacterized protein</fullName>
    </submittedName>
</protein>
<evidence type="ECO:0000313" key="1">
    <source>
        <dbReference type="EMBL" id="SMO64362.1"/>
    </source>
</evidence>
<sequence length="95" mass="10470">MNISKTPYRIRGIAGLLLVGLSLVASSINVYGQAEATLPALVRGGFGHFWLNNYTWATDTIIRFDVNNDDPANVHIDFGISKESTGFYLQFDEAC</sequence>